<accession>A0A4R5VZE5</accession>
<name>A0A4R5VZE5_9BACI</name>
<sequence length="69" mass="8338">MKMTYMIGILLVFAWPLYYLYELQLGAVSFLLLAIFFLVVSVKETKKLRLNKEMNPERQKRQKIKRNNR</sequence>
<protein>
    <submittedName>
        <fullName evidence="3">Uncharacterized protein</fullName>
    </submittedName>
</protein>
<evidence type="ECO:0000256" key="1">
    <source>
        <dbReference type="SAM" id="Phobius"/>
    </source>
</evidence>
<proteinExistence type="predicted"/>
<evidence type="ECO:0000313" key="5">
    <source>
        <dbReference type="Proteomes" id="UP001178888"/>
    </source>
</evidence>
<keyword evidence="1" id="KW-1133">Transmembrane helix</keyword>
<dbReference type="Proteomes" id="UP000295132">
    <property type="component" value="Unassembled WGS sequence"/>
</dbReference>
<evidence type="ECO:0000313" key="4">
    <source>
        <dbReference type="Proteomes" id="UP000295132"/>
    </source>
</evidence>
<dbReference type="EMBL" id="SMYO01000002">
    <property type="protein sequence ID" value="TDK63947.1"/>
    <property type="molecule type" value="Genomic_DNA"/>
</dbReference>
<keyword evidence="1" id="KW-0812">Transmembrane</keyword>
<organism evidence="3 4">
    <name type="scientific">Bacillus salipaludis</name>
    <dbReference type="NCBI Taxonomy" id="2547811"/>
    <lineage>
        <taxon>Bacteria</taxon>
        <taxon>Bacillati</taxon>
        <taxon>Bacillota</taxon>
        <taxon>Bacilli</taxon>
        <taxon>Bacillales</taxon>
        <taxon>Bacillaceae</taxon>
        <taxon>Bacillus</taxon>
    </lineage>
</organism>
<dbReference type="RefSeq" id="WP_133332905.1">
    <property type="nucleotide sequence ID" value="NZ_JAVGVR010000001.1"/>
</dbReference>
<evidence type="ECO:0000313" key="3">
    <source>
        <dbReference type="EMBL" id="TDK63947.1"/>
    </source>
</evidence>
<keyword evidence="1" id="KW-0472">Membrane</keyword>
<reference evidence="2" key="2">
    <citation type="submission" date="2023-08" db="EMBL/GenBank/DDBJ databases">
        <title>Nitrogen cycling bacteria in agricultural field soils.</title>
        <authorList>
            <person name="Jang J."/>
        </authorList>
    </citation>
    <scope>NUCLEOTIDE SEQUENCE</scope>
    <source>
        <strain evidence="2">PS3-36</strain>
    </source>
</reference>
<feature type="transmembrane region" description="Helical" evidence="1">
    <location>
        <begin position="27"/>
        <end position="45"/>
    </location>
</feature>
<evidence type="ECO:0000313" key="2">
    <source>
        <dbReference type="EMBL" id="MDQ6595200.1"/>
    </source>
</evidence>
<comment type="caution">
    <text evidence="3">The sequence shown here is derived from an EMBL/GenBank/DDBJ whole genome shotgun (WGS) entry which is preliminary data.</text>
</comment>
<dbReference type="EMBL" id="JAVGVR010000001">
    <property type="protein sequence ID" value="MDQ6595200.1"/>
    <property type="molecule type" value="Genomic_DNA"/>
</dbReference>
<dbReference type="AlphaFoldDB" id="A0A4R5VZE5"/>
<keyword evidence="5" id="KW-1185">Reference proteome</keyword>
<reference evidence="3 4" key="1">
    <citation type="submission" date="2019-03" db="EMBL/GenBank/DDBJ databases">
        <title>Bacillus niacini sp. nov. a Nicotinate-Metabolizing Mesophile Isolated from Soil.</title>
        <authorList>
            <person name="Zhang G."/>
        </authorList>
    </citation>
    <scope>NUCLEOTIDE SEQUENCE [LARGE SCALE GENOMIC DNA]</scope>
    <source>
        <strain evidence="3 4">WN066</strain>
    </source>
</reference>
<gene>
    <name evidence="3" type="ORF">E2K98_03520</name>
    <name evidence="2" type="ORF">RCG21_01805</name>
</gene>
<dbReference type="Proteomes" id="UP001178888">
    <property type="component" value="Unassembled WGS sequence"/>
</dbReference>